<dbReference type="PIRSF" id="PIRSF006648">
    <property type="entry name" value="DrrB"/>
    <property type="match status" value="1"/>
</dbReference>
<evidence type="ECO:0000256" key="2">
    <source>
        <dbReference type="ARBA" id="ARBA00007783"/>
    </source>
</evidence>
<dbReference type="PANTHER" id="PTHR43077:SF11">
    <property type="entry name" value="TRANSPORT PERMEASE YVFS-RELATED"/>
    <property type="match status" value="1"/>
</dbReference>
<name>A0ABT6MLZ7_9GAMM</name>
<keyword evidence="5 6" id="KW-0472">Membrane</keyword>
<dbReference type="RefSeq" id="WP_280940829.1">
    <property type="nucleotide sequence ID" value="NZ_JARYGX010000003.1"/>
</dbReference>
<sequence>MNTIAPALPLPRPSAGRVLRAYAEEARCEALRMLRNPGLAFPVLLMPVALYALIALAVAGKATAEDPAAGVFLFAAFAVMAVSMPGLFGIGASLAMEREMGLLRLKRAQPAPIGSWLVAKLACGLGFGVLAYLPILATALLAGRLELDMGRIVLLSMVLIACAIPFCAMGLMIGTLFKGSAAPGYANLVYLPGCYLSGMFFPLPESLHWQVPAWPQFHVIQLAMHAAGVEKFQFEPLAMAIVYSVGFTVLFSAVAIWRLARKG</sequence>
<feature type="transmembrane region" description="Helical" evidence="6">
    <location>
        <begin position="185"/>
        <end position="203"/>
    </location>
</feature>
<comment type="caution">
    <text evidence="8">The sequence shown here is derived from an EMBL/GenBank/DDBJ whole genome shotgun (WGS) entry which is preliminary data.</text>
</comment>
<keyword evidence="9" id="KW-1185">Reference proteome</keyword>
<dbReference type="InterPro" id="IPR000412">
    <property type="entry name" value="ABC_2_transport"/>
</dbReference>
<feature type="transmembrane region" description="Helical" evidence="6">
    <location>
        <begin position="152"/>
        <end position="173"/>
    </location>
</feature>
<keyword evidence="4 6" id="KW-1133">Transmembrane helix</keyword>
<comment type="subcellular location">
    <subcellularLocation>
        <location evidence="1">Membrane</location>
        <topology evidence="1">Multi-pass membrane protein</topology>
    </subcellularLocation>
</comment>
<evidence type="ECO:0000313" key="8">
    <source>
        <dbReference type="EMBL" id="MDH7451626.1"/>
    </source>
</evidence>
<dbReference type="Pfam" id="PF01061">
    <property type="entry name" value="ABC2_membrane"/>
    <property type="match status" value="1"/>
</dbReference>
<evidence type="ECO:0000313" key="9">
    <source>
        <dbReference type="Proteomes" id="UP001160550"/>
    </source>
</evidence>
<dbReference type="InterPro" id="IPR051328">
    <property type="entry name" value="T7SS_ABC-Transporter"/>
</dbReference>
<gene>
    <name evidence="8" type="ORF">QF205_00835</name>
</gene>
<evidence type="ECO:0000256" key="6">
    <source>
        <dbReference type="SAM" id="Phobius"/>
    </source>
</evidence>
<dbReference type="Proteomes" id="UP001160550">
    <property type="component" value="Unassembled WGS sequence"/>
</dbReference>
<evidence type="ECO:0000256" key="3">
    <source>
        <dbReference type="ARBA" id="ARBA00022692"/>
    </source>
</evidence>
<keyword evidence="3 6" id="KW-0812">Transmembrane</keyword>
<evidence type="ECO:0000256" key="1">
    <source>
        <dbReference type="ARBA" id="ARBA00004141"/>
    </source>
</evidence>
<feature type="transmembrane region" description="Helical" evidence="6">
    <location>
        <begin position="117"/>
        <end position="140"/>
    </location>
</feature>
<feature type="domain" description="ABC-2 type transporter transmembrane" evidence="7">
    <location>
        <begin position="29"/>
        <end position="209"/>
    </location>
</feature>
<feature type="transmembrane region" description="Helical" evidence="6">
    <location>
        <begin position="39"/>
        <end position="59"/>
    </location>
</feature>
<feature type="transmembrane region" description="Helical" evidence="6">
    <location>
        <begin position="237"/>
        <end position="260"/>
    </location>
</feature>
<organism evidence="8 9">
    <name type="scientific">Luteimonas composti</name>
    <dbReference type="NCBI Taxonomy" id="398257"/>
    <lineage>
        <taxon>Bacteria</taxon>
        <taxon>Pseudomonadati</taxon>
        <taxon>Pseudomonadota</taxon>
        <taxon>Gammaproteobacteria</taxon>
        <taxon>Lysobacterales</taxon>
        <taxon>Lysobacteraceae</taxon>
        <taxon>Luteimonas</taxon>
    </lineage>
</organism>
<dbReference type="PANTHER" id="PTHR43077">
    <property type="entry name" value="TRANSPORT PERMEASE YVFS-RELATED"/>
    <property type="match status" value="1"/>
</dbReference>
<dbReference type="InterPro" id="IPR013525">
    <property type="entry name" value="ABC2_TM"/>
</dbReference>
<dbReference type="EMBL" id="JARYGX010000003">
    <property type="protein sequence ID" value="MDH7451626.1"/>
    <property type="molecule type" value="Genomic_DNA"/>
</dbReference>
<evidence type="ECO:0000256" key="4">
    <source>
        <dbReference type="ARBA" id="ARBA00022989"/>
    </source>
</evidence>
<comment type="similarity">
    <text evidence="2">Belongs to the ABC-2 integral membrane protein family.</text>
</comment>
<protein>
    <submittedName>
        <fullName evidence="8">ABC transporter permease</fullName>
    </submittedName>
</protein>
<evidence type="ECO:0000259" key="7">
    <source>
        <dbReference type="Pfam" id="PF01061"/>
    </source>
</evidence>
<accession>A0ABT6MLZ7</accession>
<evidence type="ECO:0000256" key="5">
    <source>
        <dbReference type="ARBA" id="ARBA00023136"/>
    </source>
</evidence>
<reference evidence="8" key="1">
    <citation type="journal article" date="2007" name="Int. J. Syst. Evol. Microbiol.">
        <title>Luteimonas composti sp. nov., a moderately thermophilic bacterium isolated from food waste.</title>
        <authorList>
            <person name="Young C.C."/>
            <person name="Kampfer P."/>
            <person name="Chen W.M."/>
            <person name="Yen W.S."/>
            <person name="Arun A.B."/>
            <person name="Lai W.A."/>
            <person name="Shen F.T."/>
            <person name="Rekha P.D."/>
            <person name="Lin K.Y."/>
            <person name="Chou J.H."/>
        </authorList>
    </citation>
    <scope>NUCLEOTIDE SEQUENCE</scope>
    <source>
        <strain evidence="8">CC-YY355</strain>
    </source>
</reference>
<proteinExistence type="inferred from homology"/>
<reference evidence="8" key="2">
    <citation type="submission" date="2023-04" db="EMBL/GenBank/DDBJ databases">
        <authorList>
            <person name="Sun J.-Q."/>
        </authorList>
    </citation>
    <scope>NUCLEOTIDE SEQUENCE</scope>
    <source>
        <strain evidence="8">CC-YY355</strain>
    </source>
</reference>
<feature type="transmembrane region" description="Helical" evidence="6">
    <location>
        <begin position="71"/>
        <end position="96"/>
    </location>
</feature>